<keyword evidence="4" id="KW-1185">Reference proteome</keyword>
<organism evidence="3 4">
    <name type="scientific">Corchorus olitorius</name>
    <dbReference type="NCBI Taxonomy" id="93759"/>
    <lineage>
        <taxon>Eukaryota</taxon>
        <taxon>Viridiplantae</taxon>
        <taxon>Streptophyta</taxon>
        <taxon>Embryophyta</taxon>
        <taxon>Tracheophyta</taxon>
        <taxon>Spermatophyta</taxon>
        <taxon>Magnoliopsida</taxon>
        <taxon>eudicotyledons</taxon>
        <taxon>Gunneridae</taxon>
        <taxon>Pentapetalae</taxon>
        <taxon>rosids</taxon>
        <taxon>malvids</taxon>
        <taxon>Malvales</taxon>
        <taxon>Malvaceae</taxon>
        <taxon>Grewioideae</taxon>
        <taxon>Apeibeae</taxon>
        <taxon>Corchorus</taxon>
    </lineage>
</organism>
<dbReference type="Gene3D" id="2.120.10.80">
    <property type="entry name" value="Kelch-type beta propeller"/>
    <property type="match status" value="1"/>
</dbReference>
<comment type="caution">
    <text evidence="3">The sequence shown here is derived from an EMBL/GenBank/DDBJ whole genome shotgun (WGS) entry which is preliminary data.</text>
</comment>
<evidence type="ECO:0000256" key="2">
    <source>
        <dbReference type="ARBA" id="ARBA00022737"/>
    </source>
</evidence>
<dbReference type="InterPro" id="IPR015915">
    <property type="entry name" value="Kelch-typ_b-propeller"/>
</dbReference>
<sequence length="401" mass="45352">MTSKQSSKHSGPDLEGDIDARFDEKLARFKEELKAEIMLEFRDMLESLQSKKETAAANDASSTTTAAALASFKSTKQPRPLREGGIKRLHMIECWSEDYYSFKYFVLDLEKGEETTLTISPASDEDRVAVHMNFSVVSLGTIIYMIGGNCADLRCPDGLQGDHHPHQHVRYFDTLEPEKGWKLGVPMHSGRSKPAAVVVDGKIYVFGGIQTNPTAFPQARVPYVHSDGTKRILINSLVNVPSLYEYHLNEQKWRILDRNCHKYWNQGAYLDHILYSVSDDSKNPLWGFDLIRKQWFPVKLPQLDDGITFYFRTASVFSSGSDKLCLVWHYYDVTRKGHDKRCKVECLELKPRKSYSASGGLSLTASIEFHEVFYVLSGGCEKFILPLEVSGVPIFLSSNVA</sequence>
<protein>
    <submittedName>
        <fullName evidence="3">Kelch repeat type 1</fullName>
    </submittedName>
</protein>
<reference evidence="4" key="1">
    <citation type="submission" date="2013-09" db="EMBL/GenBank/DDBJ databases">
        <title>Corchorus olitorius genome sequencing.</title>
        <authorList>
            <person name="Alam M."/>
            <person name="Haque M.S."/>
            <person name="Islam M.S."/>
            <person name="Emdad E.M."/>
            <person name="Islam M.M."/>
            <person name="Ahmed B."/>
            <person name="Halim A."/>
            <person name="Hossen Q.M.M."/>
            <person name="Hossain M.Z."/>
            <person name="Ahmed R."/>
            <person name="Khan M.M."/>
            <person name="Islam R."/>
            <person name="Rashid M.M."/>
            <person name="Khan S.A."/>
            <person name="Rahman M.S."/>
            <person name="Alam M."/>
            <person name="Yahiya A.S."/>
            <person name="Khan M.S."/>
            <person name="Azam M.S."/>
            <person name="Haque T."/>
            <person name="Lashkar M.Z.H."/>
            <person name="Akhand A.I."/>
            <person name="Morshed G."/>
            <person name="Roy S."/>
            <person name="Uddin K.S."/>
            <person name="Rabeya T."/>
            <person name="Hossain A.S."/>
            <person name="Chowdhury A."/>
            <person name="Snigdha A.R."/>
            <person name="Mortoza M.S."/>
            <person name="Matin S.A."/>
            <person name="Hoque S.M.E."/>
            <person name="Islam M.K."/>
            <person name="Roy D.K."/>
            <person name="Haider R."/>
            <person name="Moosa M.M."/>
            <person name="Elias S.M."/>
            <person name="Hasan A.M."/>
            <person name="Jahan S."/>
            <person name="Shafiuddin M."/>
            <person name="Mahmood N."/>
            <person name="Shommy N.S."/>
        </authorList>
    </citation>
    <scope>NUCLEOTIDE SEQUENCE [LARGE SCALE GENOMIC DNA]</scope>
    <source>
        <strain evidence="4">cv. O-4</strain>
    </source>
</reference>
<dbReference type="PANTHER" id="PTHR46344">
    <property type="entry name" value="OS02G0202900 PROTEIN"/>
    <property type="match status" value="1"/>
</dbReference>
<keyword evidence="2" id="KW-0677">Repeat</keyword>
<keyword evidence="1" id="KW-0880">Kelch repeat</keyword>
<dbReference type="EMBL" id="AWUE01014304">
    <property type="protein sequence ID" value="OMP04093.1"/>
    <property type="molecule type" value="Genomic_DNA"/>
</dbReference>
<gene>
    <name evidence="3" type="ORF">COLO4_09953</name>
</gene>
<proteinExistence type="predicted"/>
<dbReference type="Proteomes" id="UP000187203">
    <property type="component" value="Unassembled WGS sequence"/>
</dbReference>
<evidence type="ECO:0000313" key="3">
    <source>
        <dbReference type="EMBL" id="OMP04093.1"/>
    </source>
</evidence>
<dbReference type="SUPFAM" id="SSF117281">
    <property type="entry name" value="Kelch motif"/>
    <property type="match status" value="1"/>
</dbReference>
<evidence type="ECO:0000256" key="1">
    <source>
        <dbReference type="ARBA" id="ARBA00022441"/>
    </source>
</evidence>
<name>A0A1R3KAJ5_9ROSI</name>
<accession>A0A1R3KAJ5</accession>
<dbReference type="OrthoDB" id="1746520at2759"/>
<dbReference type="AlphaFoldDB" id="A0A1R3KAJ5"/>
<dbReference type="PANTHER" id="PTHR46344:SF27">
    <property type="entry name" value="KELCH REPEAT SUPERFAMILY PROTEIN"/>
    <property type="match status" value="1"/>
</dbReference>
<evidence type="ECO:0000313" key="4">
    <source>
        <dbReference type="Proteomes" id="UP000187203"/>
    </source>
</evidence>